<reference evidence="2" key="1">
    <citation type="submission" date="2017-12" db="EMBL/GenBank/DDBJ databases">
        <authorList>
            <consortium name="DOE Joint Genome Institute"/>
            <person name="Mondo S.J."/>
            <person name="Kjaerbolling I."/>
            <person name="Vesth T.C."/>
            <person name="Frisvad J.C."/>
            <person name="Nybo J.L."/>
            <person name="Theobald S."/>
            <person name="Kuo A."/>
            <person name="Bowyer P."/>
            <person name="Matsuda Y."/>
            <person name="Lyhne E.K."/>
            <person name="Kogle M.E."/>
            <person name="Clum A."/>
            <person name="Lipzen A."/>
            <person name="Salamov A."/>
            <person name="Ngan C.Y."/>
            <person name="Daum C."/>
            <person name="Chiniquy J."/>
            <person name="Barry K."/>
            <person name="LaButti K."/>
            <person name="Haridas S."/>
            <person name="Simmons B.A."/>
            <person name="Magnuson J.K."/>
            <person name="Mortensen U.H."/>
            <person name="Larsen T.O."/>
            <person name="Grigoriev I.V."/>
            <person name="Baker S.E."/>
            <person name="Andersen M.R."/>
            <person name="Nordberg H.P."/>
            <person name="Cantor M.N."/>
            <person name="Hua S.X."/>
        </authorList>
    </citation>
    <scope>NUCLEOTIDE SEQUENCE [LARGE SCALE GENOMIC DNA]</scope>
    <source>
        <strain evidence="2">IBT 19404</strain>
    </source>
</reference>
<gene>
    <name evidence="1" type="ORF">BDW42DRAFT_184230</name>
</gene>
<name>A0A2J5I133_9EURO</name>
<organism evidence="1 2">
    <name type="scientific">Aspergillus taichungensis</name>
    <dbReference type="NCBI Taxonomy" id="482145"/>
    <lineage>
        <taxon>Eukaryota</taxon>
        <taxon>Fungi</taxon>
        <taxon>Dikarya</taxon>
        <taxon>Ascomycota</taxon>
        <taxon>Pezizomycotina</taxon>
        <taxon>Eurotiomycetes</taxon>
        <taxon>Eurotiomycetidae</taxon>
        <taxon>Eurotiales</taxon>
        <taxon>Aspergillaceae</taxon>
        <taxon>Aspergillus</taxon>
        <taxon>Aspergillus subgen. Circumdati</taxon>
    </lineage>
</organism>
<dbReference type="Proteomes" id="UP000235023">
    <property type="component" value="Unassembled WGS sequence"/>
</dbReference>
<protein>
    <recommendedName>
        <fullName evidence="3">Protein kinase domain-containing protein</fullName>
    </recommendedName>
</protein>
<dbReference type="OrthoDB" id="2942798at2759"/>
<evidence type="ECO:0000313" key="1">
    <source>
        <dbReference type="EMBL" id="PLN83457.1"/>
    </source>
</evidence>
<dbReference type="InterPro" id="IPR011009">
    <property type="entry name" value="Kinase-like_dom_sf"/>
</dbReference>
<evidence type="ECO:0008006" key="3">
    <source>
        <dbReference type="Google" id="ProtNLM"/>
    </source>
</evidence>
<dbReference type="Gene3D" id="1.10.510.10">
    <property type="entry name" value="Transferase(Phosphotransferase) domain 1"/>
    <property type="match status" value="1"/>
</dbReference>
<accession>A0A2J5I133</accession>
<proteinExistence type="predicted"/>
<dbReference type="AlphaFoldDB" id="A0A2J5I133"/>
<dbReference type="SUPFAM" id="SSF56112">
    <property type="entry name" value="Protein kinase-like (PK-like)"/>
    <property type="match status" value="1"/>
</dbReference>
<evidence type="ECO:0000313" key="2">
    <source>
        <dbReference type="Proteomes" id="UP000235023"/>
    </source>
</evidence>
<keyword evidence="2" id="KW-1185">Reference proteome</keyword>
<dbReference type="EMBL" id="KZ559519">
    <property type="protein sequence ID" value="PLN83457.1"/>
    <property type="molecule type" value="Genomic_DNA"/>
</dbReference>
<sequence>MFDSALKHLWTVKLTDGPEITATKATLLDPQRTVYRLQIAPDPDWHAIPATATSVIVKQQKDEWEDEFENEVKAYHELKSLQGEVIPYFYGRGDFNGRPVLVLSDIDGISLKDLAHSNDETSEDLLKACLEEAFSELSKYGAIYRDQKLDNFLLCYDEECGKSKVKIVDLEQVEFSRETRPWHCQINQEGARSLIEDFRYIRNPGRKSPPLQLWVRPWS</sequence>